<keyword evidence="3" id="KW-0732">Signal</keyword>
<gene>
    <name evidence="4" type="ORF">C7M84_015337</name>
</gene>
<dbReference type="AlphaFoldDB" id="A0A3R7MP82"/>
<evidence type="ECO:0000256" key="2">
    <source>
        <dbReference type="SAM" id="Phobius"/>
    </source>
</evidence>
<feature type="signal peptide" evidence="3">
    <location>
        <begin position="1"/>
        <end position="23"/>
    </location>
</feature>
<dbReference type="EMBL" id="QCYY01002914">
    <property type="protein sequence ID" value="ROT66642.1"/>
    <property type="molecule type" value="Genomic_DNA"/>
</dbReference>
<evidence type="ECO:0000256" key="1">
    <source>
        <dbReference type="SAM" id="MobiDB-lite"/>
    </source>
</evidence>
<feature type="compositionally biased region" description="Polar residues" evidence="1">
    <location>
        <begin position="458"/>
        <end position="469"/>
    </location>
</feature>
<accession>A0A3R7MP82</accession>
<feature type="transmembrane region" description="Helical" evidence="2">
    <location>
        <begin position="214"/>
        <end position="232"/>
    </location>
</feature>
<comment type="caution">
    <text evidence="4">The sequence shown here is derived from an EMBL/GenBank/DDBJ whole genome shotgun (WGS) entry which is preliminary data.</text>
</comment>
<name>A0A3R7MP82_PENVA</name>
<evidence type="ECO:0000313" key="5">
    <source>
        <dbReference type="Proteomes" id="UP000283509"/>
    </source>
</evidence>
<reference evidence="4 5" key="1">
    <citation type="submission" date="2018-04" db="EMBL/GenBank/DDBJ databases">
        <authorList>
            <person name="Zhang X."/>
            <person name="Yuan J."/>
            <person name="Li F."/>
            <person name="Xiang J."/>
        </authorList>
    </citation>
    <scope>NUCLEOTIDE SEQUENCE [LARGE SCALE GENOMIC DNA]</scope>
    <source>
        <tissue evidence="4">Muscle</tissue>
    </source>
</reference>
<dbReference type="Proteomes" id="UP000283509">
    <property type="component" value="Unassembled WGS sequence"/>
</dbReference>
<feature type="compositionally biased region" description="Polar residues" evidence="1">
    <location>
        <begin position="267"/>
        <end position="287"/>
    </location>
</feature>
<proteinExistence type="predicted"/>
<evidence type="ECO:0000256" key="3">
    <source>
        <dbReference type="SAM" id="SignalP"/>
    </source>
</evidence>
<feature type="region of interest" description="Disordered" evidence="1">
    <location>
        <begin position="352"/>
        <end position="469"/>
    </location>
</feature>
<dbReference type="OrthoDB" id="6373698at2759"/>
<keyword evidence="2" id="KW-0472">Membrane</keyword>
<reference evidence="4 5" key="2">
    <citation type="submission" date="2019-01" db="EMBL/GenBank/DDBJ databases">
        <title>The decoding of complex shrimp genome reveals the adaptation for benthos swimmer, frequently molting mechanism and breeding impact on genome.</title>
        <authorList>
            <person name="Sun Y."/>
            <person name="Gao Y."/>
            <person name="Yu Y."/>
        </authorList>
    </citation>
    <scope>NUCLEOTIDE SEQUENCE [LARGE SCALE GENOMIC DNA]</scope>
    <source>
        <tissue evidence="4">Muscle</tissue>
    </source>
</reference>
<feature type="compositionally biased region" description="Low complexity" evidence="1">
    <location>
        <begin position="362"/>
        <end position="389"/>
    </location>
</feature>
<protein>
    <recommendedName>
        <fullName evidence="6">EB domain-containing protein</fullName>
    </recommendedName>
</protein>
<evidence type="ECO:0000313" key="4">
    <source>
        <dbReference type="EMBL" id="ROT66642.1"/>
    </source>
</evidence>
<evidence type="ECO:0008006" key="6">
    <source>
        <dbReference type="Google" id="ProtNLM"/>
    </source>
</evidence>
<keyword evidence="2" id="KW-1133">Transmembrane helix</keyword>
<keyword evidence="5" id="KW-1185">Reference proteome</keyword>
<organism evidence="4 5">
    <name type="scientific">Penaeus vannamei</name>
    <name type="common">Whiteleg shrimp</name>
    <name type="synonym">Litopenaeus vannamei</name>
    <dbReference type="NCBI Taxonomy" id="6689"/>
    <lineage>
        <taxon>Eukaryota</taxon>
        <taxon>Metazoa</taxon>
        <taxon>Ecdysozoa</taxon>
        <taxon>Arthropoda</taxon>
        <taxon>Crustacea</taxon>
        <taxon>Multicrustacea</taxon>
        <taxon>Malacostraca</taxon>
        <taxon>Eumalacostraca</taxon>
        <taxon>Eucarida</taxon>
        <taxon>Decapoda</taxon>
        <taxon>Dendrobranchiata</taxon>
        <taxon>Penaeoidea</taxon>
        <taxon>Penaeidae</taxon>
        <taxon>Penaeus</taxon>
    </lineage>
</organism>
<feature type="chain" id="PRO_5018606943" description="EB domain-containing protein" evidence="3">
    <location>
        <begin position="24"/>
        <end position="469"/>
    </location>
</feature>
<feature type="compositionally biased region" description="Polar residues" evidence="1">
    <location>
        <begin position="295"/>
        <end position="305"/>
    </location>
</feature>
<keyword evidence="2" id="KW-0812">Transmembrane</keyword>
<feature type="compositionally biased region" description="Low complexity" evidence="1">
    <location>
        <begin position="425"/>
        <end position="442"/>
    </location>
</feature>
<sequence length="469" mass="51364">MGEFSRNIVILIFAAVCIWITNGEIGGKCIYSYDCPGQASCKNNHCTCPEIEYSESLYPECNWRSQYCIRTEYCSKNAQCIDHVCVCDEGYYRMESSCRKGQLQPVMSTCRVTRQALWMCDISKHSLCINDTCVCATGYIPTADGSCEPQESYMKKYSLSDYRVKPGEYCRKSANCIEGLECQGFKCRCPVACRYDQRKEICDCGEVESTNGPIYLGIFLGLLVILFWCCTIKRTIRKHKKMMSQFSSLPAADDGYVPRSYALSPVHSSIQTETTADGTASPASRTAGTPIREGTGTSQTYSINPPTAPNYPVNPESDKPPSYVDVISSPLYNPDPASQPLTFVPNAPYPHSYIPLSRDTQRSSSPSHSLSGRPHSRSSSPIPHHSSPSGTPYPISPLATPHPDSPNAPLYPGSPDAMLRPFNPSAPAGAPSPSSPVHSSVPEVPPAYNPYFNEDSVPGTSGNDSKSKY</sequence>
<feature type="region of interest" description="Disordered" evidence="1">
    <location>
        <begin position="267"/>
        <end position="331"/>
    </location>
</feature>